<dbReference type="Proteomes" id="UP001626603">
    <property type="component" value="Chromosome"/>
</dbReference>
<dbReference type="AlphaFoldDB" id="A0ABD8A710"/>
<keyword evidence="2" id="KW-1185">Reference proteome</keyword>
<gene>
    <name evidence="1" type="ORF">R6Y95_07615</name>
</gene>
<evidence type="ECO:0000313" key="2">
    <source>
        <dbReference type="Proteomes" id="UP001626603"/>
    </source>
</evidence>
<sequence>MLLEQLRVEKAERVRNVRLRESLIAADGTLLSRLPELPIAFVPESVHDKNGVRVGLIDIVLQIFAPNSTGKTAAEMADAGLERLARKIDPRKRNDLINKIESEMNVLVSDYLTGYLERREDGKYAPKEKYANTPNQRGAIWSRMRAWAFSEQVDLDYNFRSRDGGRPK</sequence>
<protein>
    <submittedName>
        <fullName evidence="1">Uncharacterized protein</fullName>
    </submittedName>
</protein>
<evidence type="ECO:0000313" key="1">
    <source>
        <dbReference type="EMBL" id="WOX55330.1"/>
    </source>
</evidence>
<accession>A0ABD8A710</accession>
<reference evidence="1 2" key="1">
    <citation type="submission" date="2023-10" db="EMBL/GenBank/DDBJ databases">
        <title>The complete genome sequence of Methanoculleus palmolei DSM 4273.</title>
        <authorList>
            <person name="Lai S.-J."/>
            <person name="You Y.-T."/>
            <person name="Chen S.-C."/>
        </authorList>
    </citation>
    <scope>NUCLEOTIDE SEQUENCE [LARGE SCALE GENOMIC DNA]</scope>
    <source>
        <strain evidence="1 2">DSM 4273</strain>
    </source>
</reference>
<dbReference type="EMBL" id="CP137641">
    <property type="protein sequence ID" value="WOX55330.1"/>
    <property type="molecule type" value="Genomic_DNA"/>
</dbReference>
<name>A0ABD8A710_9EURY</name>
<proteinExistence type="predicted"/>
<organism evidence="1 2">
    <name type="scientific">Methanoculleus palmolei</name>
    <dbReference type="NCBI Taxonomy" id="72612"/>
    <lineage>
        <taxon>Archaea</taxon>
        <taxon>Methanobacteriati</taxon>
        <taxon>Methanobacteriota</taxon>
        <taxon>Stenosarchaea group</taxon>
        <taxon>Methanomicrobia</taxon>
        <taxon>Methanomicrobiales</taxon>
        <taxon>Methanomicrobiaceae</taxon>
        <taxon>Methanoculleus</taxon>
    </lineage>
</organism>